<dbReference type="GO" id="GO:0005829">
    <property type="term" value="C:cytosol"/>
    <property type="evidence" value="ECO:0007669"/>
    <property type="project" value="TreeGrafter"/>
</dbReference>
<evidence type="ECO:0000313" key="1">
    <source>
        <dbReference type="EMBL" id="CAB4556511.1"/>
    </source>
</evidence>
<accession>A0A6J6CY22</accession>
<gene>
    <name evidence="1" type="ORF">UFOPK1618_00242</name>
</gene>
<name>A0A6J6CY22_9ZZZZ</name>
<dbReference type="PANTHER" id="PTHR30283">
    <property type="entry name" value="PEROXIDE STRESS RESPONSE PROTEIN YAAA"/>
    <property type="match status" value="1"/>
</dbReference>
<protein>
    <submittedName>
        <fullName evidence="1">Unannotated protein</fullName>
    </submittedName>
</protein>
<organism evidence="1">
    <name type="scientific">freshwater metagenome</name>
    <dbReference type="NCBI Taxonomy" id="449393"/>
    <lineage>
        <taxon>unclassified sequences</taxon>
        <taxon>metagenomes</taxon>
        <taxon>ecological metagenomes</taxon>
    </lineage>
</organism>
<dbReference type="InterPro" id="IPR005583">
    <property type="entry name" value="YaaA"/>
</dbReference>
<reference evidence="1" key="1">
    <citation type="submission" date="2020-05" db="EMBL/GenBank/DDBJ databases">
        <authorList>
            <person name="Chiriac C."/>
            <person name="Salcher M."/>
            <person name="Ghai R."/>
            <person name="Kavagutti S V."/>
        </authorList>
    </citation>
    <scope>NUCLEOTIDE SEQUENCE</scope>
</reference>
<dbReference type="GO" id="GO:0033194">
    <property type="term" value="P:response to hydroperoxide"/>
    <property type="evidence" value="ECO:0007669"/>
    <property type="project" value="TreeGrafter"/>
</dbReference>
<dbReference type="AlphaFoldDB" id="A0A6J6CY22"/>
<dbReference type="EMBL" id="CAEZTF010000027">
    <property type="protein sequence ID" value="CAB4556511.1"/>
    <property type="molecule type" value="Genomic_DNA"/>
</dbReference>
<dbReference type="PANTHER" id="PTHR30283:SF4">
    <property type="entry name" value="PEROXIDE STRESS RESISTANCE PROTEIN YAAA"/>
    <property type="match status" value="1"/>
</dbReference>
<sequence>MLFLLPPSETKAVGGGAIKITQTHLTFGGLDPIRDQVMAAYIKSTEDKKILTAPTMAAINRYTGTLYSAVHGRGLKGTPTANNQLTDAEIQRARHSVLIQSALFGVISATDLIPEYKVSPSTLICGINLKRVWPETHSAAAWSRLASSPVIDLRSKAYAELAPLPESIESYAVTVFVERADGSREQLNHFNKKAKGQLVRAALTAAKEPTTIAELKRVAAKNGLKLEVQGKEITLITNEAT</sequence>
<proteinExistence type="predicted"/>
<dbReference type="Pfam" id="PF03883">
    <property type="entry name" value="H2O2_YaaD"/>
    <property type="match status" value="1"/>
</dbReference>